<evidence type="ECO:0000256" key="8">
    <source>
        <dbReference type="ARBA" id="ARBA00022741"/>
    </source>
</evidence>
<evidence type="ECO:0000256" key="5">
    <source>
        <dbReference type="ARBA" id="ARBA00022516"/>
    </source>
</evidence>
<dbReference type="GO" id="GO:0009245">
    <property type="term" value="P:lipid A biosynthetic process"/>
    <property type="evidence" value="ECO:0007669"/>
    <property type="project" value="UniProtKB-UniRule"/>
</dbReference>
<keyword evidence="11 13" id="KW-0443">Lipid metabolism</keyword>
<dbReference type="NCBIfam" id="TIGR00682">
    <property type="entry name" value="lpxK"/>
    <property type="match status" value="1"/>
</dbReference>
<dbReference type="EMBL" id="RYZH01000030">
    <property type="protein sequence ID" value="RUL86742.1"/>
    <property type="molecule type" value="Genomic_DNA"/>
</dbReference>
<reference evidence="14 15" key="2">
    <citation type="submission" date="2019-01" db="EMBL/GenBank/DDBJ databases">
        <title>Tautonia sociabilis, a novel thermotolerant planctomycete of Isosphaeraceae family, isolated from a 4000 m deep subterranean habitat.</title>
        <authorList>
            <person name="Kovaleva O.L."/>
            <person name="Elcheninov A.G."/>
            <person name="Van Heerden E."/>
            <person name="Toshchakov S.V."/>
            <person name="Novikov A."/>
            <person name="Bonch-Osmolovskaya E.A."/>
            <person name="Kublanov I.V."/>
        </authorList>
    </citation>
    <scope>NUCLEOTIDE SEQUENCE [LARGE SCALE GENOMIC DNA]</scope>
    <source>
        <strain evidence="14 15">GM2012</strain>
    </source>
</reference>
<evidence type="ECO:0000256" key="2">
    <source>
        <dbReference type="ARBA" id="ARBA00004870"/>
    </source>
</evidence>
<keyword evidence="8 13" id="KW-0547">Nucleotide-binding</keyword>
<keyword evidence="6 13" id="KW-0441">Lipid A biosynthesis</keyword>
<dbReference type="RefSeq" id="WP_126726404.1">
    <property type="nucleotide sequence ID" value="NZ_RYZH01000030.1"/>
</dbReference>
<keyword evidence="15" id="KW-1185">Reference proteome</keyword>
<dbReference type="PANTHER" id="PTHR42724">
    <property type="entry name" value="TETRAACYLDISACCHARIDE 4'-KINASE"/>
    <property type="match status" value="1"/>
</dbReference>
<comment type="catalytic activity">
    <reaction evidence="13">
        <text>a lipid A disaccharide + ATP = a lipid IVA + ADP + H(+)</text>
        <dbReference type="Rhea" id="RHEA:67840"/>
        <dbReference type="ChEBI" id="CHEBI:15378"/>
        <dbReference type="ChEBI" id="CHEBI:30616"/>
        <dbReference type="ChEBI" id="CHEBI:176343"/>
        <dbReference type="ChEBI" id="CHEBI:176425"/>
        <dbReference type="ChEBI" id="CHEBI:456216"/>
        <dbReference type="EC" id="2.7.1.130"/>
    </reaction>
</comment>
<keyword evidence="7 13" id="KW-0808">Transferase</keyword>
<dbReference type="EC" id="2.7.1.130" evidence="3 13"/>
<evidence type="ECO:0000256" key="13">
    <source>
        <dbReference type="HAMAP-Rule" id="MF_00409"/>
    </source>
</evidence>
<evidence type="ECO:0000256" key="10">
    <source>
        <dbReference type="ARBA" id="ARBA00022840"/>
    </source>
</evidence>
<comment type="pathway">
    <text evidence="2 13">Glycolipid biosynthesis; lipid IV(A) biosynthesis; lipid IV(A) from (3R)-3-hydroxytetradecanoyl-[acyl-carrier-protein] and UDP-N-acetyl-alpha-D-glucosamine: step 6/6.</text>
</comment>
<evidence type="ECO:0000256" key="6">
    <source>
        <dbReference type="ARBA" id="ARBA00022556"/>
    </source>
</evidence>
<comment type="similarity">
    <text evidence="13">Belongs to the LpxK family.</text>
</comment>
<dbReference type="Pfam" id="PF02606">
    <property type="entry name" value="LpxK"/>
    <property type="match status" value="1"/>
</dbReference>
<name>A0A432MHX6_9BACT</name>
<evidence type="ECO:0000256" key="12">
    <source>
        <dbReference type="ARBA" id="ARBA00029757"/>
    </source>
</evidence>
<keyword evidence="5 13" id="KW-0444">Lipid biosynthesis</keyword>
<dbReference type="OrthoDB" id="9789797at2"/>
<keyword evidence="9 13" id="KW-0418">Kinase</keyword>
<dbReference type="PANTHER" id="PTHR42724:SF1">
    <property type="entry name" value="TETRAACYLDISACCHARIDE 4'-KINASE, MITOCHONDRIAL-RELATED"/>
    <property type="match status" value="1"/>
</dbReference>
<dbReference type="GO" id="GO:0005886">
    <property type="term" value="C:plasma membrane"/>
    <property type="evidence" value="ECO:0007669"/>
    <property type="project" value="TreeGrafter"/>
</dbReference>
<gene>
    <name evidence="13 14" type="primary">lpxK</name>
    <name evidence="14" type="ORF">TsocGM_15670</name>
</gene>
<dbReference type="HAMAP" id="MF_00409">
    <property type="entry name" value="LpxK"/>
    <property type="match status" value="1"/>
</dbReference>
<sequence length="349" mass="38031">MDRNSYHRLVRGEARGPGAALARLGLRIASIGYGAGVRLRNARFDRGRGVDRAEVPVVAIGNITVGGTGKTPMVEYACRRFRERGLRVAILSRGYGATEGLNDEGLVLDANLPDVPHFQDPDRVALARIAVEECESQVLVLDDGFQHRRLARDLDVVLLDALDPFGLGHLLPRGLLREPVGSLRRAGVVVLSRADLVSRAERNAIRSRAERAAGPLRWAEARHAPRDLLDADANAEPIDRLREGPVVAFCGLGNPEGFRRTLIGLGADLIAFRTFPDHHPYDRADVEGLIQWARDWGAALALTTQKDSVKLRLSNLGPVPLRAVRIGLEPIEGGDVLDGALDRIAEQAR</sequence>
<dbReference type="AlphaFoldDB" id="A0A432MHX6"/>
<accession>A0A432MHX6</accession>
<organism evidence="14 15">
    <name type="scientific">Tautonia sociabilis</name>
    <dbReference type="NCBI Taxonomy" id="2080755"/>
    <lineage>
        <taxon>Bacteria</taxon>
        <taxon>Pseudomonadati</taxon>
        <taxon>Planctomycetota</taxon>
        <taxon>Planctomycetia</taxon>
        <taxon>Isosphaerales</taxon>
        <taxon>Isosphaeraceae</taxon>
        <taxon>Tautonia</taxon>
    </lineage>
</organism>
<comment type="function">
    <text evidence="1 13">Transfers the gamma-phosphate of ATP to the 4'-position of a tetraacyldisaccharide 1-phosphate intermediate (termed DS-1-P) to form tetraacyldisaccharide 1,4'-bis-phosphate (lipid IVA).</text>
</comment>
<dbReference type="SUPFAM" id="SSF52540">
    <property type="entry name" value="P-loop containing nucleoside triphosphate hydrolases"/>
    <property type="match status" value="1"/>
</dbReference>
<comment type="caution">
    <text evidence="14">The sequence shown here is derived from an EMBL/GenBank/DDBJ whole genome shotgun (WGS) entry which is preliminary data.</text>
</comment>
<proteinExistence type="inferred from homology"/>
<evidence type="ECO:0000256" key="11">
    <source>
        <dbReference type="ARBA" id="ARBA00023098"/>
    </source>
</evidence>
<reference evidence="14 15" key="1">
    <citation type="submission" date="2018-12" db="EMBL/GenBank/DDBJ databases">
        <authorList>
            <person name="Toschakov S.V."/>
        </authorList>
    </citation>
    <scope>NUCLEOTIDE SEQUENCE [LARGE SCALE GENOMIC DNA]</scope>
    <source>
        <strain evidence="14 15">GM2012</strain>
    </source>
</reference>
<evidence type="ECO:0000256" key="7">
    <source>
        <dbReference type="ARBA" id="ARBA00022679"/>
    </source>
</evidence>
<feature type="binding site" evidence="13">
    <location>
        <begin position="64"/>
        <end position="71"/>
    </location>
    <ligand>
        <name>ATP</name>
        <dbReference type="ChEBI" id="CHEBI:30616"/>
    </ligand>
</feature>
<evidence type="ECO:0000256" key="3">
    <source>
        <dbReference type="ARBA" id="ARBA00012071"/>
    </source>
</evidence>
<dbReference type="InterPro" id="IPR027417">
    <property type="entry name" value="P-loop_NTPase"/>
</dbReference>
<evidence type="ECO:0000313" key="14">
    <source>
        <dbReference type="EMBL" id="RUL86742.1"/>
    </source>
</evidence>
<dbReference type="GO" id="GO:0009029">
    <property type="term" value="F:lipid-A 4'-kinase activity"/>
    <property type="evidence" value="ECO:0007669"/>
    <property type="project" value="UniProtKB-UniRule"/>
</dbReference>
<evidence type="ECO:0000256" key="1">
    <source>
        <dbReference type="ARBA" id="ARBA00002274"/>
    </source>
</evidence>
<evidence type="ECO:0000256" key="4">
    <source>
        <dbReference type="ARBA" id="ARBA00016436"/>
    </source>
</evidence>
<dbReference type="GO" id="GO:0005524">
    <property type="term" value="F:ATP binding"/>
    <property type="evidence" value="ECO:0007669"/>
    <property type="project" value="UniProtKB-UniRule"/>
</dbReference>
<keyword evidence="10 13" id="KW-0067">ATP-binding</keyword>
<dbReference type="InterPro" id="IPR003758">
    <property type="entry name" value="LpxK"/>
</dbReference>
<evidence type="ECO:0000256" key="9">
    <source>
        <dbReference type="ARBA" id="ARBA00022777"/>
    </source>
</evidence>
<protein>
    <recommendedName>
        <fullName evidence="4 13">Tetraacyldisaccharide 4'-kinase</fullName>
        <ecNumber evidence="3 13">2.7.1.130</ecNumber>
    </recommendedName>
    <alternativeName>
        <fullName evidence="12 13">Lipid A 4'-kinase</fullName>
    </alternativeName>
</protein>
<dbReference type="Proteomes" id="UP000280296">
    <property type="component" value="Unassembled WGS sequence"/>
</dbReference>
<dbReference type="UniPathway" id="UPA00359">
    <property type="reaction ID" value="UER00482"/>
</dbReference>
<dbReference type="GO" id="GO:0009244">
    <property type="term" value="P:lipopolysaccharide core region biosynthetic process"/>
    <property type="evidence" value="ECO:0007669"/>
    <property type="project" value="TreeGrafter"/>
</dbReference>
<evidence type="ECO:0000313" key="15">
    <source>
        <dbReference type="Proteomes" id="UP000280296"/>
    </source>
</evidence>